<dbReference type="PANTHER" id="PTHR40037">
    <property type="entry name" value="PHOSPHOESTERASE YJCG-RELATED"/>
    <property type="match status" value="1"/>
</dbReference>
<dbReference type="GO" id="GO:0016874">
    <property type="term" value="F:ligase activity"/>
    <property type="evidence" value="ECO:0007669"/>
    <property type="project" value="UniProtKB-KW"/>
</dbReference>
<dbReference type="Proteomes" id="UP000199671">
    <property type="component" value="Unassembled WGS sequence"/>
</dbReference>
<dbReference type="EMBL" id="FNHU01000014">
    <property type="protein sequence ID" value="SDN11966.1"/>
    <property type="molecule type" value="Genomic_DNA"/>
</dbReference>
<gene>
    <name evidence="1" type="ORF">SAMN04487766_11419</name>
</gene>
<protein>
    <submittedName>
        <fullName evidence="1">2'-5' RNA ligase</fullName>
    </submittedName>
</protein>
<dbReference type="RefSeq" id="WP_092612044.1">
    <property type="nucleotide sequence ID" value="NZ_FNHU01000014.1"/>
</dbReference>
<dbReference type="Pfam" id="PF13563">
    <property type="entry name" value="2_5_RNA_ligase2"/>
    <property type="match status" value="1"/>
</dbReference>
<name>A0A1G9YUD4_9ACTO</name>
<sequence>MDVPAPAPTQCVLGVTIVLPEPWATRVRGVRTAVGDPHGNAIPPHVTLLPPTAVEKSDLESVTAHVTRVAARTAPFTLRAAGVGTFRPVSPVVFLDVAEGGSAIDALQQALRADDGPLHRTLRFPFHPHVTLAHEVDDAALDLAASAGRDIAAAFVVDHIHLQRLAPDGSWTSLATPALGVPTPVARAMHPLA</sequence>
<dbReference type="InterPro" id="IPR009097">
    <property type="entry name" value="Cyclic_Pdiesterase"/>
</dbReference>
<dbReference type="InterPro" id="IPR050580">
    <property type="entry name" value="2H_phosphoesterase_YjcG-like"/>
</dbReference>
<dbReference type="AlphaFoldDB" id="A0A1G9YUD4"/>
<evidence type="ECO:0000313" key="2">
    <source>
        <dbReference type="Proteomes" id="UP000199671"/>
    </source>
</evidence>
<dbReference type="PANTHER" id="PTHR40037:SF1">
    <property type="entry name" value="PHOSPHOESTERASE SAOUHSC_00951-RELATED"/>
    <property type="match status" value="1"/>
</dbReference>
<dbReference type="Gene3D" id="3.90.1140.10">
    <property type="entry name" value="Cyclic phosphodiesterase"/>
    <property type="match status" value="1"/>
</dbReference>
<reference evidence="1 2" key="1">
    <citation type="submission" date="2016-10" db="EMBL/GenBank/DDBJ databases">
        <authorList>
            <person name="de Groot N.N."/>
        </authorList>
    </citation>
    <scope>NUCLEOTIDE SEQUENCE [LARGE SCALE GENOMIC DNA]</scope>
    <source>
        <strain evidence="1 2">KPR-7B</strain>
    </source>
</reference>
<accession>A0A1G9YUD4</accession>
<dbReference type="OrthoDB" id="358773at2"/>
<proteinExistence type="predicted"/>
<evidence type="ECO:0000313" key="1">
    <source>
        <dbReference type="EMBL" id="SDN11966.1"/>
    </source>
</evidence>
<organism evidence="1 2">
    <name type="scientific">Actinomyces ruminicola</name>
    <dbReference type="NCBI Taxonomy" id="332524"/>
    <lineage>
        <taxon>Bacteria</taxon>
        <taxon>Bacillati</taxon>
        <taxon>Actinomycetota</taxon>
        <taxon>Actinomycetes</taxon>
        <taxon>Actinomycetales</taxon>
        <taxon>Actinomycetaceae</taxon>
        <taxon>Actinomyces</taxon>
    </lineage>
</organism>
<dbReference type="SUPFAM" id="SSF55144">
    <property type="entry name" value="LigT-like"/>
    <property type="match status" value="1"/>
</dbReference>
<keyword evidence="1" id="KW-0436">Ligase</keyword>